<evidence type="ECO:0000259" key="3">
    <source>
        <dbReference type="PROSITE" id="PS50234"/>
    </source>
</evidence>
<feature type="signal peptide" evidence="2">
    <location>
        <begin position="1"/>
        <end position="20"/>
    </location>
</feature>
<dbReference type="OrthoDB" id="6132182at2759"/>
<feature type="domain" description="VWFA" evidence="3">
    <location>
        <begin position="32"/>
        <end position="204"/>
    </location>
</feature>
<sequence length="683" mass="76026">MKTVPVRFLLVSAVFAVGFSLPDNEICPPLLDIAFVLDASGSIEEIYSEQVRWTASLSDVLPIHQDAVRLAMIQYAGYPLTEFTLNSYSDRDEVVRHLQDMNFQSGVTRTGYALKSAEDELFSEDRGARHNASKIIALFTDGLSIDDPLKPSEQLRHRKGVKIYVVSVSADGFIPEMQRIAGANSNVFGPDDLPLFKERLLKDVEDARVCESEMIGTPLTNAVTESNFFQSTDLADFPAIEMSTETLTTKEKPSFTSSEENSTPLHDNEVRGRTALHSAEAATTPMSPDDIFERVLESVSTAYPNTIQTDFPRISTQESHEVKVLNSGRTSVPVAKTQRRIKKIRRVLRRKLKRGPGLKRVDSSGPVLANKVRKIIRKTKLRKIISRTSSGSVLPPVTSSTTSTAFPQLLRPEQLQPLKETFRKNTRHRLDSSPIVFTDPPAAPTLPPTTATTAPEVSRTFAVTEPPRPTTTTAASTTLFVSVRAPVRAFASKTFERNAVIPLSKCPLDILFVVDSSGSVGDIYVKQKEFLSELLLSIQPENQSHRVALIQFAGAKLQKTEWLFDSFQESTQLIKAFNGVRHFTGTTYIGAALELAQQLLEKRRPDVKTVVVLLSDGFSQDDATRPADAIRAMKNVEFYAVSLSRLSNRNYLHQLVKDERRMAMDKDAGYMHNHLKSIFHCNN</sequence>
<evidence type="ECO:0000313" key="4">
    <source>
        <dbReference type="EMBL" id="EYC00486.1"/>
    </source>
</evidence>
<dbReference type="PRINTS" id="PR00453">
    <property type="entry name" value="VWFADOMAIN"/>
</dbReference>
<dbReference type="Proteomes" id="UP000024635">
    <property type="component" value="Unassembled WGS sequence"/>
</dbReference>
<dbReference type="Gene3D" id="3.40.50.410">
    <property type="entry name" value="von Willebrand factor, type A domain"/>
    <property type="match status" value="2"/>
</dbReference>
<dbReference type="STRING" id="53326.A0A016TCT6"/>
<name>A0A016TCT6_9BILA</name>
<dbReference type="EMBL" id="JARK01001451">
    <property type="protein sequence ID" value="EYC00486.1"/>
    <property type="molecule type" value="Genomic_DNA"/>
</dbReference>
<dbReference type="PROSITE" id="PS50234">
    <property type="entry name" value="VWFA"/>
    <property type="match status" value="2"/>
</dbReference>
<feature type="domain" description="VWFA" evidence="3">
    <location>
        <begin position="509"/>
        <end position="678"/>
    </location>
</feature>
<dbReference type="SUPFAM" id="SSF53300">
    <property type="entry name" value="vWA-like"/>
    <property type="match status" value="2"/>
</dbReference>
<organism evidence="4 5">
    <name type="scientific">Ancylostoma ceylanicum</name>
    <dbReference type="NCBI Taxonomy" id="53326"/>
    <lineage>
        <taxon>Eukaryota</taxon>
        <taxon>Metazoa</taxon>
        <taxon>Ecdysozoa</taxon>
        <taxon>Nematoda</taxon>
        <taxon>Chromadorea</taxon>
        <taxon>Rhabditida</taxon>
        <taxon>Rhabditina</taxon>
        <taxon>Rhabditomorpha</taxon>
        <taxon>Strongyloidea</taxon>
        <taxon>Ancylostomatidae</taxon>
        <taxon>Ancylostomatinae</taxon>
        <taxon>Ancylostoma</taxon>
    </lineage>
</organism>
<dbReference type="InterPro" id="IPR036465">
    <property type="entry name" value="vWFA_dom_sf"/>
</dbReference>
<comment type="caution">
    <text evidence="4">The sequence shown here is derived from an EMBL/GenBank/DDBJ whole genome shotgun (WGS) entry which is preliminary data.</text>
</comment>
<dbReference type="AlphaFoldDB" id="A0A016TCT6"/>
<reference evidence="5" key="1">
    <citation type="journal article" date="2015" name="Nat. Genet.">
        <title>The genome and transcriptome of the zoonotic hookworm Ancylostoma ceylanicum identify infection-specific gene families.</title>
        <authorList>
            <person name="Schwarz E.M."/>
            <person name="Hu Y."/>
            <person name="Antoshechkin I."/>
            <person name="Miller M.M."/>
            <person name="Sternberg P.W."/>
            <person name="Aroian R.V."/>
        </authorList>
    </citation>
    <scope>NUCLEOTIDE SEQUENCE</scope>
    <source>
        <strain evidence="5">HY135</strain>
    </source>
</reference>
<dbReference type="InterPro" id="IPR052229">
    <property type="entry name" value="Collagen-VI/PIF"/>
</dbReference>
<proteinExistence type="predicted"/>
<feature type="region of interest" description="Disordered" evidence="1">
    <location>
        <begin position="432"/>
        <end position="454"/>
    </location>
</feature>
<keyword evidence="2" id="KW-0732">Signal</keyword>
<dbReference type="PANTHER" id="PTHR22588">
    <property type="entry name" value="VWFA DOMAIN-CONTAINING PROTEIN"/>
    <property type="match status" value="1"/>
</dbReference>
<evidence type="ECO:0000256" key="2">
    <source>
        <dbReference type="SAM" id="SignalP"/>
    </source>
</evidence>
<dbReference type="PANTHER" id="PTHR22588:SF3">
    <property type="entry name" value="VWFA DOMAIN-CONTAINING PROTEIN"/>
    <property type="match status" value="1"/>
</dbReference>
<accession>A0A016TCT6</accession>
<keyword evidence="5" id="KW-1185">Reference proteome</keyword>
<protein>
    <recommendedName>
        <fullName evidence="3">VWFA domain-containing protein</fullName>
    </recommendedName>
</protein>
<dbReference type="InterPro" id="IPR002035">
    <property type="entry name" value="VWF_A"/>
</dbReference>
<feature type="chain" id="PRO_5001490888" description="VWFA domain-containing protein" evidence="2">
    <location>
        <begin position="21"/>
        <end position="683"/>
    </location>
</feature>
<dbReference type="SMART" id="SM00327">
    <property type="entry name" value="VWA"/>
    <property type="match status" value="2"/>
</dbReference>
<gene>
    <name evidence="4" type="primary">Acey_s0115.g496</name>
    <name evidence="4" type="synonym">Acey-K09E2.1</name>
    <name evidence="4" type="ORF">Y032_0115g496</name>
</gene>
<evidence type="ECO:0000256" key="1">
    <source>
        <dbReference type="SAM" id="MobiDB-lite"/>
    </source>
</evidence>
<evidence type="ECO:0000313" key="5">
    <source>
        <dbReference type="Proteomes" id="UP000024635"/>
    </source>
</evidence>
<dbReference type="CDD" id="cd01450">
    <property type="entry name" value="vWFA_subfamily_ECM"/>
    <property type="match status" value="1"/>
</dbReference>
<dbReference type="Pfam" id="PF00092">
    <property type="entry name" value="VWA"/>
    <property type="match status" value="2"/>
</dbReference>